<keyword evidence="1" id="KW-0732">Signal</keyword>
<feature type="domain" description="DUF11" evidence="2">
    <location>
        <begin position="201"/>
        <end position="292"/>
    </location>
</feature>
<comment type="caution">
    <text evidence="3">The sequence shown here is derived from an EMBL/GenBank/DDBJ whole genome shotgun (WGS) entry which is preliminary data.</text>
</comment>
<evidence type="ECO:0000256" key="1">
    <source>
        <dbReference type="SAM" id="SignalP"/>
    </source>
</evidence>
<feature type="chain" id="PRO_5045707992" description="DUF11 domain-containing protein" evidence="1">
    <location>
        <begin position="26"/>
        <end position="298"/>
    </location>
</feature>
<evidence type="ECO:0000313" key="4">
    <source>
        <dbReference type="Proteomes" id="UP001501294"/>
    </source>
</evidence>
<dbReference type="EMBL" id="BAABFU010000003">
    <property type="protein sequence ID" value="GAA4352110.1"/>
    <property type="molecule type" value="Genomic_DNA"/>
</dbReference>
<gene>
    <name evidence="3" type="ORF">GCM10023150_19480</name>
</gene>
<sequence length="298" mass="31038">MVYAKLVVVLLIYSSMVLVIPLASAAAITETYTNATPANVDPNQTSPVNRSVTVPAVDFPNGVTVDNIIISIDFDKRDRNNGVCSNYNGGLVYNNEIYFELSKPSAGISSILIPFNTYSGNVHPAPTNNGFITVVLDDDATTTVGGGTPVAGTFAPVNPLSVFEGLDPSGTWTLTMADSAAQDPLCFFSYTLSIEASSQVDISVTKSDFTNAYTPGGTASYIIIIENNGPDDALNLLVNDTIPNGIVSASWNCVGSGSATCGTASGSGDIVNVSVDIPSGQSIQFTVDVTFSSNPADY</sequence>
<dbReference type="InterPro" id="IPR047589">
    <property type="entry name" value="DUF11_rpt"/>
</dbReference>
<reference evidence="4" key="1">
    <citation type="journal article" date="2019" name="Int. J. Syst. Evol. Microbiol.">
        <title>The Global Catalogue of Microorganisms (GCM) 10K type strain sequencing project: providing services to taxonomists for standard genome sequencing and annotation.</title>
        <authorList>
            <consortium name="The Broad Institute Genomics Platform"/>
            <consortium name="The Broad Institute Genome Sequencing Center for Infectious Disease"/>
            <person name="Wu L."/>
            <person name="Ma J."/>
        </authorList>
    </citation>
    <scope>NUCLEOTIDE SEQUENCE [LARGE SCALE GENOMIC DNA]</scope>
    <source>
        <strain evidence="4">JCM 17727</strain>
    </source>
</reference>
<keyword evidence="4" id="KW-1185">Reference proteome</keyword>
<name>A0ABP8I6H2_9GAMM</name>
<evidence type="ECO:0000313" key="3">
    <source>
        <dbReference type="EMBL" id="GAA4352110.1"/>
    </source>
</evidence>
<organism evidence="3 4">
    <name type="scientific">Kangiella taiwanensis</name>
    <dbReference type="NCBI Taxonomy" id="1079179"/>
    <lineage>
        <taxon>Bacteria</taxon>
        <taxon>Pseudomonadati</taxon>
        <taxon>Pseudomonadota</taxon>
        <taxon>Gammaproteobacteria</taxon>
        <taxon>Kangiellales</taxon>
        <taxon>Kangiellaceae</taxon>
        <taxon>Kangiella</taxon>
    </lineage>
</organism>
<dbReference type="Pfam" id="PF01345">
    <property type="entry name" value="DUF11"/>
    <property type="match status" value="1"/>
</dbReference>
<dbReference type="Proteomes" id="UP001501294">
    <property type="component" value="Unassembled WGS sequence"/>
</dbReference>
<protein>
    <recommendedName>
        <fullName evidence="2">DUF11 domain-containing protein</fullName>
    </recommendedName>
</protein>
<evidence type="ECO:0000259" key="2">
    <source>
        <dbReference type="Pfam" id="PF01345"/>
    </source>
</evidence>
<accession>A0ABP8I6H2</accession>
<proteinExistence type="predicted"/>
<dbReference type="InterPro" id="IPR001434">
    <property type="entry name" value="OmcB-like_DUF11"/>
</dbReference>
<feature type="signal peptide" evidence="1">
    <location>
        <begin position="1"/>
        <end position="25"/>
    </location>
</feature>
<dbReference type="Gene3D" id="2.60.120.260">
    <property type="entry name" value="Galactose-binding domain-like"/>
    <property type="match status" value="1"/>
</dbReference>
<dbReference type="NCBIfam" id="TIGR01451">
    <property type="entry name" value="B_ant_repeat"/>
    <property type="match status" value="1"/>
</dbReference>